<evidence type="ECO:0000256" key="12">
    <source>
        <dbReference type="SAM" id="Phobius"/>
    </source>
</evidence>
<evidence type="ECO:0000256" key="11">
    <source>
        <dbReference type="ARBA" id="ARBA00023264"/>
    </source>
</evidence>
<feature type="transmembrane region" description="Helical" evidence="12">
    <location>
        <begin position="62"/>
        <end position="80"/>
    </location>
</feature>
<feature type="transmembrane region" description="Helical" evidence="12">
    <location>
        <begin position="24"/>
        <end position="50"/>
    </location>
</feature>
<evidence type="ECO:0000256" key="9">
    <source>
        <dbReference type="ARBA" id="ARBA00023136"/>
    </source>
</evidence>
<keyword evidence="7 12" id="KW-1133">Transmembrane helix</keyword>
<gene>
    <name evidence="13" type="ORF">IMG5_125110</name>
</gene>
<evidence type="ECO:0000256" key="2">
    <source>
        <dbReference type="ARBA" id="ARBA00022475"/>
    </source>
</evidence>
<evidence type="ECO:0000313" key="14">
    <source>
        <dbReference type="Proteomes" id="UP000008983"/>
    </source>
</evidence>
<evidence type="ECO:0000256" key="5">
    <source>
        <dbReference type="ARBA" id="ARBA00022692"/>
    </source>
</evidence>
<sequence length="189" mass="21506">MIIVLIKMIQFLIYQQPQNKDETLFLITFIQISAYSFYFIIFVFPLAFPILFYDYERGYSCVIFWIIISFQSDNGALFLGSALGKTPFCPRISPKKTWEGVFGAVILSTFTSVLLHFLQLEFIPKSGLLIMVLVGFFGGCFAVFGDLVESFVKRTANIKDSGGLFPGHGGILDRRLQIILLYYFNIILT</sequence>
<dbReference type="EC" id="2.7.7.41" evidence="13"/>
<keyword evidence="3" id="KW-0444">Lipid biosynthesis</keyword>
<keyword evidence="4 13" id="KW-0808">Transferase</keyword>
<dbReference type="EMBL" id="GL983951">
    <property type="protein sequence ID" value="EGR30709.1"/>
    <property type="molecule type" value="Genomic_DNA"/>
</dbReference>
<dbReference type="STRING" id="857967.G0QVP8"/>
<dbReference type="GO" id="GO:0004605">
    <property type="term" value="F:phosphatidate cytidylyltransferase activity"/>
    <property type="evidence" value="ECO:0007669"/>
    <property type="project" value="UniProtKB-EC"/>
</dbReference>
<evidence type="ECO:0000256" key="10">
    <source>
        <dbReference type="ARBA" id="ARBA00023209"/>
    </source>
</evidence>
<comment type="subcellular location">
    <subcellularLocation>
        <location evidence="1">Cell membrane</location>
        <topology evidence="1">Multi-pass membrane protein</topology>
    </subcellularLocation>
</comment>
<dbReference type="eggNOG" id="KOG1440">
    <property type="taxonomic scope" value="Eukaryota"/>
</dbReference>
<protein>
    <submittedName>
        <fullName evidence="13">Phosphatidate cytidylyltransferase, putative</fullName>
        <ecNumber evidence="13">2.7.7.41</ecNumber>
    </submittedName>
</protein>
<feature type="transmembrane region" description="Helical" evidence="12">
    <location>
        <begin position="101"/>
        <end position="120"/>
    </location>
</feature>
<dbReference type="Pfam" id="PF01148">
    <property type="entry name" value="CTP_transf_1"/>
    <property type="match status" value="1"/>
</dbReference>
<keyword evidence="6 13" id="KW-0548">Nucleotidyltransferase</keyword>
<evidence type="ECO:0000256" key="7">
    <source>
        <dbReference type="ARBA" id="ARBA00022989"/>
    </source>
</evidence>
<organism evidence="13 14">
    <name type="scientific">Ichthyophthirius multifiliis</name>
    <name type="common">White spot disease agent</name>
    <name type="synonym">Ich</name>
    <dbReference type="NCBI Taxonomy" id="5932"/>
    <lineage>
        <taxon>Eukaryota</taxon>
        <taxon>Sar</taxon>
        <taxon>Alveolata</taxon>
        <taxon>Ciliophora</taxon>
        <taxon>Intramacronucleata</taxon>
        <taxon>Oligohymenophorea</taxon>
        <taxon>Hymenostomatida</taxon>
        <taxon>Ophryoglenina</taxon>
        <taxon>Ichthyophthirius</taxon>
    </lineage>
</organism>
<dbReference type="PANTHER" id="PTHR46382:SF1">
    <property type="entry name" value="PHOSPHATIDATE CYTIDYLYLTRANSFERASE"/>
    <property type="match status" value="1"/>
</dbReference>
<proteinExistence type="predicted"/>
<dbReference type="PANTHER" id="PTHR46382">
    <property type="entry name" value="PHOSPHATIDATE CYTIDYLYLTRANSFERASE"/>
    <property type="match status" value="1"/>
</dbReference>
<dbReference type="InParanoid" id="G0QVP8"/>
<evidence type="ECO:0000256" key="1">
    <source>
        <dbReference type="ARBA" id="ARBA00004651"/>
    </source>
</evidence>
<dbReference type="GO" id="GO:0005886">
    <property type="term" value="C:plasma membrane"/>
    <property type="evidence" value="ECO:0007669"/>
    <property type="project" value="UniProtKB-SubCell"/>
</dbReference>
<dbReference type="GO" id="GO:0016024">
    <property type="term" value="P:CDP-diacylglycerol biosynthetic process"/>
    <property type="evidence" value="ECO:0007669"/>
    <property type="project" value="TreeGrafter"/>
</dbReference>
<evidence type="ECO:0000313" key="13">
    <source>
        <dbReference type="EMBL" id="EGR30709.1"/>
    </source>
</evidence>
<dbReference type="Proteomes" id="UP000008983">
    <property type="component" value="Unassembled WGS sequence"/>
</dbReference>
<name>G0QVP8_ICHMU</name>
<keyword evidence="2" id="KW-1003">Cell membrane</keyword>
<keyword evidence="10" id="KW-0594">Phospholipid biosynthesis</keyword>
<keyword evidence="8" id="KW-0443">Lipid metabolism</keyword>
<evidence type="ECO:0000256" key="4">
    <source>
        <dbReference type="ARBA" id="ARBA00022679"/>
    </source>
</evidence>
<feature type="transmembrane region" description="Helical" evidence="12">
    <location>
        <begin position="126"/>
        <end position="144"/>
    </location>
</feature>
<dbReference type="RefSeq" id="XP_004032296.1">
    <property type="nucleotide sequence ID" value="XM_004032248.1"/>
</dbReference>
<dbReference type="GeneID" id="14906823"/>
<evidence type="ECO:0000256" key="6">
    <source>
        <dbReference type="ARBA" id="ARBA00022695"/>
    </source>
</evidence>
<dbReference type="OrthoDB" id="10260889at2759"/>
<dbReference type="AlphaFoldDB" id="G0QVP8"/>
<keyword evidence="11" id="KW-1208">Phospholipid metabolism</keyword>
<evidence type="ECO:0000256" key="8">
    <source>
        <dbReference type="ARBA" id="ARBA00023098"/>
    </source>
</evidence>
<evidence type="ECO:0000256" key="3">
    <source>
        <dbReference type="ARBA" id="ARBA00022516"/>
    </source>
</evidence>
<keyword evidence="9 12" id="KW-0472">Membrane</keyword>
<keyword evidence="5 12" id="KW-0812">Transmembrane</keyword>
<reference evidence="13 14" key="1">
    <citation type="submission" date="2011-07" db="EMBL/GenBank/DDBJ databases">
        <authorList>
            <person name="Coyne R."/>
            <person name="Brami D."/>
            <person name="Johnson J."/>
            <person name="Hostetler J."/>
            <person name="Hannick L."/>
            <person name="Clark T."/>
            <person name="Cassidy-Hanley D."/>
            <person name="Inman J."/>
        </authorList>
    </citation>
    <scope>NUCLEOTIDE SEQUENCE [LARGE SCALE GENOMIC DNA]</scope>
    <source>
        <strain evidence="13 14">G5</strain>
    </source>
</reference>
<accession>G0QVP8</accession>
<keyword evidence="14" id="KW-1185">Reference proteome</keyword>
<dbReference type="OMA" id="PLMFREW"/>